<protein>
    <submittedName>
        <fullName evidence="1">Uncharacterized protein</fullName>
    </submittedName>
</protein>
<dbReference type="EMBL" id="JACGWZ010000002">
    <property type="protein sequence ID" value="MBA8824551.1"/>
    <property type="molecule type" value="Genomic_DNA"/>
</dbReference>
<comment type="caution">
    <text evidence="1">The sequence shown here is derived from an EMBL/GenBank/DDBJ whole genome shotgun (WGS) entry which is preliminary data.</text>
</comment>
<keyword evidence="2" id="KW-1185">Reference proteome</keyword>
<dbReference type="RefSeq" id="WP_182543809.1">
    <property type="nucleotide sequence ID" value="NZ_JACGWZ010000002.1"/>
</dbReference>
<name>A0A839DZA6_9PSEU</name>
<proteinExistence type="predicted"/>
<dbReference type="Proteomes" id="UP000569329">
    <property type="component" value="Unassembled WGS sequence"/>
</dbReference>
<gene>
    <name evidence="1" type="ORF">FHX42_001898</name>
</gene>
<organism evidence="1 2">
    <name type="scientific">Halosaccharopolyspora lacisalsi</name>
    <dbReference type="NCBI Taxonomy" id="1000566"/>
    <lineage>
        <taxon>Bacteria</taxon>
        <taxon>Bacillati</taxon>
        <taxon>Actinomycetota</taxon>
        <taxon>Actinomycetes</taxon>
        <taxon>Pseudonocardiales</taxon>
        <taxon>Pseudonocardiaceae</taxon>
        <taxon>Halosaccharopolyspora</taxon>
    </lineage>
</organism>
<evidence type="ECO:0000313" key="2">
    <source>
        <dbReference type="Proteomes" id="UP000569329"/>
    </source>
</evidence>
<dbReference type="AlphaFoldDB" id="A0A839DZA6"/>
<sequence length="90" mass="9787">MVLRAPVPAVLWLTTGLLVVRTIIGVTTGGVFFCFLRSGLQNLLIAFCLLAGLPFERTLLGRLANDLCAFPAALTGDARVHRFFRRASVL</sequence>
<evidence type="ECO:0000313" key="1">
    <source>
        <dbReference type="EMBL" id="MBA8824551.1"/>
    </source>
</evidence>
<reference evidence="1 2" key="1">
    <citation type="submission" date="2020-07" db="EMBL/GenBank/DDBJ databases">
        <title>Sequencing the genomes of 1000 actinobacteria strains.</title>
        <authorList>
            <person name="Klenk H.-P."/>
        </authorList>
    </citation>
    <scope>NUCLEOTIDE SEQUENCE [LARGE SCALE GENOMIC DNA]</scope>
    <source>
        <strain evidence="1 2">DSM 45975</strain>
    </source>
</reference>
<accession>A0A839DZA6</accession>